<organism evidence="1">
    <name type="scientific">bioreactor metagenome</name>
    <dbReference type="NCBI Taxonomy" id="1076179"/>
    <lineage>
        <taxon>unclassified sequences</taxon>
        <taxon>metagenomes</taxon>
        <taxon>ecological metagenomes</taxon>
    </lineage>
</organism>
<dbReference type="EMBL" id="VSSQ01051554">
    <property type="protein sequence ID" value="MPN05647.1"/>
    <property type="molecule type" value="Genomic_DNA"/>
</dbReference>
<dbReference type="AlphaFoldDB" id="A0A645EUW9"/>
<name>A0A645EUW9_9ZZZZ</name>
<evidence type="ECO:0000313" key="1">
    <source>
        <dbReference type="EMBL" id="MPN05647.1"/>
    </source>
</evidence>
<comment type="caution">
    <text evidence="1">The sequence shown here is derived from an EMBL/GenBank/DDBJ whole genome shotgun (WGS) entry which is preliminary data.</text>
</comment>
<sequence>MGSIYLNEITIIRHVVVTVAHTLVKYMDSVVAFSIIVYVDGITCLGSAAVSAHGIGTHVKCISIVFASFQIVVNCDCTIIGSSVVFVRCVIFIIEVDCTTVQS</sequence>
<proteinExistence type="predicted"/>
<accession>A0A645EUW9</accession>
<protein>
    <submittedName>
        <fullName evidence="1">Uncharacterized protein</fullName>
    </submittedName>
</protein>
<gene>
    <name evidence="1" type="ORF">SDC9_152898</name>
</gene>
<reference evidence="1" key="1">
    <citation type="submission" date="2019-08" db="EMBL/GenBank/DDBJ databases">
        <authorList>
            <person name="Kucharzyk K."/>
            <person name="Murdoch R.W."/>
            <person name="Higgins S."/>
            <person name="Loffler F."/>
        </authorList>
    </citation>
    <scope>NUCLEOTIDE SEQUENCE</scope>
</reference>